<dbReference type="SUPFAM" id="SSF160975">
    <property type="entry name" value="AF1531-like"/>
    <property type="match status" value="1"/>
</dbReference>
<dbReference type="InterPro" id="IPR002048">
    <property type="entry name" value="EF_hand_dom"/>
</dbReference>
<proteinExistence type="inferred from homology"/>
<dbReference type="Gene3D" id="1.10.150.320">
    <property type="entry name" value="Photosystem II 12 kDa extrinsic protein"/>
    <property type="match status" value="1"/>
</dbReference>
<keyword evidence="5" id="KW-0442">Lipid degradation</keyword>
<evidence type="ECO:0000313" key="9">
    <source>
        <dbReference type="EMBL" id="REJ43387.1"/>
    </source>
</evidence>
<dbReference type="SMART" id="SM00278">
    <property type="entry name" value="HhH1"/>
    <property type="match status" value="2"/>
</dbReference>
<name>A0A3E0L7W9_9CHRO</name>
<feature type="domain" description="EF-hand" evidence="8">
    <location>
        <begin position="150"/>
        <end position="185"/>
    </location>
</feature>
<dbReference type="GO" id="GO:0016042">
    <property type="term" value="P:lipid catabolic process"/>
    <property type="evidence" value="ECO:0007669"/>
    <property type="project" value="UniProtKB-KW"/>
</dbReference>
<evidence type="ECO:0000256" key="5">
    <source>
        <dbReference type="ARBA" id="ARBA00022963"/>
    </source>
</evidence>
<comment type="catalytic activity">
    <reaction evidence="1">
        <text>a 1,2-diacyl-sn-glycero-3-phosphocholine + H2O = a 1,2-diacyl-sn-glycero-3-phosphate + choline + H(+)</text>
        <dbReference type="Rhea" id="RHEA:14445"/>
        <dbReference type="ChEBI" id="CHEBI:15354"/>
        <dbReference type="ChEBI" id="CHEBI:15377"/>
        <dbReference type="ChEBI" id="CHEBI:15378"/>
        <dbReference type="ChEBI" id="CHEBI:57643"/>
        <dbReference type="ChEBI" id="CHEBI:58608"/>
        <dbReference type="EC" id="3.1.4.4"/>
    </reaction>
</comment>
<evidence type="ECO:0000259" key="7">
    <source>
        <dbReference type="PROSITE" id="PS50035"/>
    </source>
</evidence>
<dbReference type="GO" id="GO:0006281">
    <property type="term" value="P:DNA repair"/>
    <property type="evidence" value="ECO:0007669"/>
    <property type="project" value="InterPro"/>
</dbReference>
<gene>
    <name evidence="9" type="ORF">DWQ54_11230</name>
</gene>
<dbReference type="SUPFAM" id="SSF56024">
    <property type="entry name" value="Phospholipase D/nuclease"/>
    <property type="match status" value="2"/>
</dbReference>
<dbReference type="InterPro" id="IPR003583">
    <property type="entry name" value="Hlx-hairpin-Hlx_DNA-bd_motif"/>
</dbReference>
<dbReference type="PANTHER" id="PTHR43856">
    <property type="entry name" value="CARDIOLIPIN HYDROLASE"/>
    <property type="match status" value="1"/>
</dbReference>
<dbReference type="Pfam" id="PF13091">
    <property type="entry name" value="PLDc_2"/>
    <property type="match status" value="2"/>
</dbReference>
<dbReference type="SUPFAM" id="SSF47473">
    <property type="entry name" value="EF-hand"/>
    <property type="match status" value="1"/>
</dbReference>
<dbReference type="EC" id="3.1.4.4" evidence="3"/>
<dbReference type="AlphaFoldDB" id="A0A3E0L7W9"/>
<comment type="caution">
    <text evidence="9">The sequence shown here is derived from an EMBL/GenBank/DDBJ whole genome shotgun (WGS) entry which is preliminary data.</text>
</comment>
<reference evidence="9 10" key="1">
    <citation type="submission" date="2017-10" db="EMBL/GenBank/DDBJ databases">
        <title>A large-scale comparative metagenomic study reveals the eutrophication-driven functional interactions in six Microcystis-epibionts communities.</title>
        <authorList>
            <person name="Li Q."/>
            <person name="Lin F."/>
        </authorList>
    </citation>
    <scope>NUCLEOTIDE SEQUENCE [LARGE SCALE GENOMIC DNA]</scope>
    <source>
        <strain evidence="9">TF09</strain>
    </source>
</reference>
<dbReference type="InterPro" id="IPR011992">
    <property type="entry name" value="EF-hand-dom_pair"/>
</dbReference>
<comment type="similarity">
    <text evidence="2">Belongs to the phospholipase D family.</text>
</comment>
<keyword evidence="6" id="KW-0443">Lipid metabolism</keyword>
<dbReference type="GO" id="GO:0004630">
    <property type="term" value="F:phospholipase D activity"/>
    <property type="evidence" value="ECO:0007669"/>
    <property type="project" value="UniProtKB-EC"/>
</dbReference>
<feature type="domain" description="PLD phosphodiesterase" evidence="7">
    <location>
        <begin position="401"/>
        <end position="428"/>
    </location>
</feature>
<dbReference type="PROSITE" id="PS00018">
    <property type="entry name" value="EF_HAND_1"/>
    <property type="match status" value="1"/>
</dbReference>
<dbReference type="PANTHER" id="PTHR43856:SF1">
    <property type="entry name" value="MITOCHONDRIAL CARDIOLIPIN HYDROLASE"/>
    <property type="match status" value="1"/>
</dbReference>
<accession>A0A3E0L7W9</accession>
<evidence type="ECO:0000256" key="1">
    <source>
        <dbReference type="ARBA" id="ARBA00000798"/>
    </source>
</evidence>
<dbReference type="PROSITE" id="PS50222">
    <property type="entry name" value="EF_HAND_2"/>
    <property type="match status" value="1"/>
</dbReference>
<dbReference type="GO" id="GO:0003677">
    <property type="term" value="F:DNA binding"/>
    <property type="evidence" value="ECO:0007669"/>
    <property type="project" value="InterPro"/>
</dbReference>
<evidence type="ECO:0000256" key="3">
    <source>
        <dbReference type="ARBA" id="ARBA00012027"/>
    </source>
</evidence>
<dbReference type="Gene3D" id="3.30.870.10">
    <property type="entry name" value="Endonuclease Chain A"/>
    <property type="match status" value="2"/>
</dbReference>
<dbReference type="PROSITE" id="PS50035">
    <property type="entry name" value="PLD"/>
    <property type="match status" value="2"/>
</dbReference>
<dbReference type="Proteomes" id="UP000256873">
    <property type="component" value="Unassembled WGS sequence"/>
</dbReference>
<evidence type="ECO:0000256" key="6">
    <source>
        <dbReference type="ARBA" id="ARBA00023098"/>
    </source>
</evidence>
<protein>
    <recommendedName>
        <fullName evidence="3">phospholipase D</fullName>
        <ecNumber evidence="3">3.1.4.4</ecNumber>
    </recommendedName>
</protein>
<feature type="domain" description="PLD phosphodiesterase" evidence="7">
    <location>
        <begin position="201"/>
        <end position="228"/>
    </location>
</feature>
<dbReference type="Pfam" id="PF12836">
    <property type="entry name" value="HHH_3"/>
    <property type="match status" value="1"/>
</dbReference>
<dbReference type="SMART" id="SM00155">
    <property type="entry name" value="PLDc"/>
    <property type="match status" value="2"/>
</dbReference>
<dbReference type="CDD" id="cd09116">
    <property type="entry name" value="PLDc_Nuc_like"/>
    <property type="match status" value="1"/>
</dbReference>
<dbReference type="InterPro" id="IPR001736">
    <property type="entry name" value="PLipase_D/transphosphatidylase"/>
</dbReference>
<dbReference type="GO" id="GO:0005509">
    <property type="term" value="F:calcium ion binding"/>
    <property type="evidence" value="ECO:0007669"/>
    <property type="project" value="InterPro"/>
</dbReference>
<keyword evidence="4" id="KW-0378">Hydrolase</keyword>
<evidence type="ECO:0000256" key="2">
    <source>
        <dbReference type="ARBA" id="ARBA00008664"/>
    </source>
</evidence>
<sequence length="549" mass="61778">MIIIWAKMALDKLRLKKIQPMRQLGFLLGTVFLLGGCHSLNAIQNRPQPLPQDQYIQVYFNYNQAQGSNYTDPYRQINRPGDNLEQIIIDNINSAKSSIDLAVQELRLPAIAQALVARQQQGIKVRVILENIYNQPIHSLAKNQEQLSDREQERYQNLFDLVDLNRDGKLSAEEIAQRDAITILKKAGIPLIDDSADRSKGSSLMHHKFMVIDHHTTLISSANYTLSDIHGDFSNPKTVGNANHLLVITNPPLARVFQQEFNLMWGREDRPKFGLDKPQRNPQTIPVGNSSLTVKFSPDSTAYPWAITSNGLIGETLNKAKKSVNLALFVFTEQPLANILDQRHQKGIEIKALIDPSFAFRYYSEGLDLLGVALSNKCRYELDNQPWQNPINTLGVPALAAGDKLHHKFGLIDDKIVITGSHNWSRAANHQNDEALVIINNPTVAAHFDREFQYLYRTAKLGLPETIKNRIERDRKNCPQSVTVKSDRLINLNTATKEELDTLPGISGKLAEKIIAARQEKPFTSLEDLDRVSGIGKGKINKLQGKVSW</sequence>
<organism evidence="9 10">
    <name type="scientific">Microcystis flos-aquae TF09</name>
    <dbReference type="NCBI Taxonomy" id="2060473"/>
    <lineage>
        <taxon>Bacteria</taxon>
        <taxon>Bacillati</taxon>
        <taxon>Cyanobacteriota</taxon>
        <taxon>Cyanophyceae</taxon>
        <taxon>Oscillatoriophycideae</taxon>
        <taxon>Chroococcales</taxon>
        <taxon>Microcystaceae</taxon>
        <taxon>Microcystis</taxon>
    </lineage>
</organism>
<dbReference type="EMBL" id="QQWC01000002">
    <property type="protein sequence ID" value="REJ43387.1"/>
    <property type="molecule type" value="Genomic_DNA"/>
</dbReference>
<dbReference type="InterPro" id="IPR051406">
    <property type="entry name" value="PLD_domain"/>
</dbReference>
<dbReference type="CDD" id="cd09173">
    <property type="entry name" value="PLDc_Nuc_like_unchar1_2"/>
    <property type="match status" value="1"/>
</dbReference>
<dbReference type="GO" id="GO:0016891">
    <property type="term" value="F:RNA endonuclease activity producing 5'-phosphomonoesters, hydrolytic mechanism"/>
    <property type="evidence" value="ECO:0007669"/>
    <property type="project" value="TreeGrafter"/>
</dbReference>
<evidence type="ECO:0000256" key="4">
    <source>
        <dbReference type="ARBA" id="ARBA00022801"/>
    </source>
</evidence>
<evidence type="ECO:0000313" key="10">
    <source>
        <dbReference type="Proteomes" id="UP000256873"/>
    </source>
</evidence>
<dbReference type="InterPro" id="IPR018247">
    <property type="entry name" value="EF_Hand_1_Ca_BS"/>
</dbReference>
<dbReference type="GO" id="GO:0006793">
    <property type="term" value="P:phosphorus metabolic process"/>
    <property type="evidence" value="ECO:0007669"/>
    <property type="project" value="UniProtKB-ARBA"/>
</dbReference>
<evidence type="ECO:0000259" key="8">
    <source>
        <dbReference type="PROSITE" id="PS50222"/>
    </source>
</evidence>
<dbReference type="InterPro" id="IPR025202">
    <property type="entry name" value="PLD-like_dom"/>
</dbReference>